<dbReference type="EMBL" id="HBUE01346697">
    <property type="protein sequence ID" value="CAG6601096.1"/>
    <property type="molecule type" value="Transcribed_RNA"/>
</dbReference>
<sequence length="316" mass="35292">MLLERLEREQPMAIAAEFVDSLDQRLVVLSQKLRKASPQFGVRAAKDKVGQVDDRCATPGNLPVQELELLRVLFRLLPVQNVADPAVSVANHSVLPILHAVHHRRTVLVAEARQPPGDRLVSLGRTVLQSSHRVIQLPLQKAFERVVQRRHEDRLLQLANNLVENVRRLVLHGERNGVKLRQPDQNPGHVLVPQRFGSLKVAEPLCGQILLQNKLLALGTFRSDDRGVVRERAGRFEAAGLLELLERWQHDVEDVLFALKVRRAVVETAPQLARRGHLGDDADRLWQGRDGSPLCSLPPRPTVQGGRTNAGNLVLA</sequence>
<evidence type="ECO:0000313" key="2">
    <source>
        <dbReference type="EMBL" id="CAG6601096.1"/>
    </source>
</evidence>
<dbReference type="AlphaFoldDB" id="A0A8D8L9F4"/>
<dbReference type="EMBL" id="HBUE01239704">
    <property type="protein sequence ID" value="CAG6548867.1"/>
    <property type="molecule type" value="Transcribed_RNA"/>
</dbReference>
<dbReference type="EMBL" id="HBUE01239690">
    <property type="protein sequence ID" value="CAG6548864.1"/>
    <property type="molecule type" value="Transcribed_RNA"/>
</dbReference>
<protein>
    <submittedName>
        <fullName evidence="2">(northern house mosquito) hypothetical protein</fullName>
    </submittedName>
</protein>
<feature type="compositionally biased region" description="Polar residues" evidence="1">
    <location>
        <begin position="305"/>
        <end position="316"/>
    </location>
</feature>
<reference evidence="2" key="1">
    <citation type="submission" date="2021-05" db="EMBL/GenBank/DDBJ databases">
        <authorList>
            <person name="Alioto T."/>
            <person name="Alioto T."/>
            <person name="Gomez Garrido J."/>
        </authorList>
    </citation>
    <scope>NUCLEOTIDE SEQUENCE</scope>
</reference>
<name>A0A8D8L9F4_CULPI</name>
<feature type="region of interest" description="Disordered" evidence="1">
    <location>
        <begin position="289"/>
        <end position="316"/>
    </location>
</feature>
<dbReference type="EMBL" id="HBUE01346683">
    <property type="protein sequence ID" value="CAG6601093.1"/>
    <property type="molecule type" value="Transcribed_RNA"/>
</dbReference>
<proteinExistence type="predicted"/>
<organism evidence="2">
    <name type="scientific">Culex pipiens</name>
    <name type="common">House mosquito</name>
    <dbReference type="NCBI Taxonomy" id="7175"/>
    <lineage>
        <taxon>Eukaryota</taxon>
        <taxon>Metazoa</taxon>
        <taxon>Ecdysozoa</taxon>
        <taxon>Arthropoda</taxon>
        <taxon>Hexapoda</taxon>
        <taxon>Insecta</taxon>
        <taxon>Pterygota</taxon>
        <taxon>Neoptera</taxon>
        <taxon>Endopterygota</taxon>
        <taxon>Diptera</taxon>
        <taxon>Nematocera</taxon>
        <taxon>Culicoidea</taxon>
        <taxon>Culicidae</taxon>
        <taxon>Culicinae</taxon>
        <taxon>Culicini</taxon>
        <taxon>Culex</taxon>
        <taxon>Culex</taxon>
    </lineage>
</organism>
<evidence type="ECO:0000256" key="1">
    <source>
        <dbReference type="SAM" id="MobiDB-lite"/>
    </source>
</evidence>
<accession>A0A8D8L9F4</accession>